<reference evidence="1 2" key="1">
    <citation type="submission" date="2023-05" db="EMBL/GenBank/DDBJ databases">
        <title>Novel species of genus Flectobacillus isolated from stream in China.</title>
        <authorList>
            <person name="Lu H."/>
        </authorList>
    </citation>
    <scope>NUCLEOTIDE SEQUENCE [LARGE SCALE GENOMIC DNA]</scope>
    <source>
        <strain evidence="1 2">KCTC 42575</strain>
    </source>
</reference>
<organism evidence="1 2">
    <name type="scientific">Flectobacillus roseus</name>
    <dbReference type="NCBI Taxonomy" id="502259"/>
    <lineage>
        <taxon>Bacteria</taxon>
        <taxon>Pseudomonadati</taxon>
        <taxon>Bacteroidota</taxon>
        <taxon>Cytophagia</taxon>
        <taxon>Cytophagales</taxon>
        <taxon>Flectobacillaceae</taxon>
        <taxon>Flectobacillus</taxon>
    </lineage>
</organism>
<dbReference type="RefSeq" id="WP_283345697.1">
    <property type="nucleotide sequence ID" value="NZ_JASHIF010000018.1"/>
</dbReference>
<evidence type="ECO:0000313" key="2">
    <source>
        <dbReference type="Proteomes" id="UP001236507"/>
    </source>
</evidence>
<dbReference type="Proteomes" id="UP001236507">
    <property type="component" value="Unassembled WGS sequence"/>
</dbReference>
<sequence>MKKTISITFLCLLLYNMFSTGLVLLCFKKTIQEATPINKNDGWIEIKVHLALPYSGDFANLTKHEGLIEYQGEFYNIIEQHYSNDTLYTKIKTNSTAKQRYQSLADDFSLQFSDNHSGKSTPLKKALELCKSLSSSYLQNITPIFTTISDGLHLKIKHQFYSCYIYKNNFTSSIFNPPEMASV</sequence>
<accession>A0ABT6YDC6</accession>
<gene>
    <name evidence="1" type="ORF">QM524_18455</name>
</gene>
<dbReference type="EMBL" id="JASHIF010000018">
    <property type="protein sequence ID" value="MDI9861206.1"/>
    <property type="molecule type" value="Genomic_DNA"/>
</dbReference>
<comment type="caution">
    <text evidence="1">The sequence shown here is derived from an EMBL/GenBank/DDBJ whole genome shotgun (WGS) entry which is preliminary data.</text>
</comment>
<proteinExistence type="predicted"/>
<protein>
    <submittedName>
        <fullName evidence="1">Uncharacterized protein</fullName>
    </submittedName>
</protein>
<evidence type="ECO:0000313" key="1">
    <source>
        <dbReference type="EMBL" id="MDI9861206.1"/>
    </source>
</evidence>
<name>A0ABT6YDC6_9BACT</name>
<keyword evidence="2" id="KW-1185">Reference proteome</keyword>